<reference evidence="2 3" key="1">
    <citation type="submission" date="2023-10" db="EMBL/GenBank/DDBJ databases">
        <title>Draft genome sequence of Xylaria bambusicola isolate GMP-LS, the root and basal stem rot pathogen of sugarcane in Indonesia.</title>
        <authorList>
            <person name="Selvaraj P."/>
            <person name="Muralishankar V."/>
            <person name="Muruganantham S."/>
            <person name="Sp S."/>
            <person name="Haryani S."/>
            <person name="Lau K.J.X."/>
            <person name="Naqvi N.I."/>
        </authorList>
    </citation>
    <scope>NUCLEOTIDE SEQUENCE [LARGE SCALE GENOMIC DNA]</scope>
    <source>
        <strain evidence="2">GMP-LS</strain>
    </source>
</reference>
<feature type="region of interest" description="Disordered" evidence="1">
    <location>
        <begin position="63"/>
        <end position="109"/>
    </location>
</feature>
<keyword evidence="3" id="KW-1185">Reference proteome</keyword>
<evidence type="ECO:0000256" key="1">
    <source>
        <dbReference type="SAM" id="MobiDB-lite"/>
    </source>
</evidence>
<proteinExistence type="predicted"/>
<organism evidence="2 3">
    <name type="scientific">Xylaria bambusicola</name>
    <dbReference type="NCBI Taxonomy" id="326684"/>
    <lineage>
        <taxon>Eukaryota</taxon>
        <taxon>Fungi</taxon>
        <taxon>Dikarya</taxon>
        <taxon>Ascomycota</taxon>
        <taxon>Pezizomycotina</taxon>
        <taxon>Sordariomycetes</taxon>
        <taxon>Xylariomycetidae</taxon>
        <taxon>Xylariales</taxon>
        <taxon>Xylariaceae</taxon>
        <taxon>Xylaria</taxon>
    </lineage>
</organism>
<comment type="caution">
    <text evidence="2">The sequence shown here is derived from an EMBL/GenBank/DDBJ whole genome shotgun (WGS) entry which is preliminary data.</text>
</comment>
<gene>
    <name evidence="2" type="ORF">RRF57_006118</name>
</gene>
<sequence>MDGPPASDKSLLERLNALKPSSVSLTDAPSSSSKLISTIERAKSPSREDALIARLKNLRNQVSGSVDIVTTDQTQPAGESAQPPAGLAETSTSSMLGTEQAATSNQVTDDVDPLLYTDDQTLEDLLADLRADDSWLDEVAAEEEEHQRVTALLTELGKSPGVGCETDDQDVSRADCEESSDDVLKEKL</sequence>
<feature type="compositionally biased region" description="Polar residues" evidence="1">
    <location>
        <begin position="63"/>
        <end position="77"/>
    </location>
</feature>
<evidence type="ECO:0000313" key="2">
    <source>
        <dbReference type="EMBL" id="KAK5630403.1"/>
    </source>
</evidence>
<name>A0AAN7UIV8_9PEZI</name>
<accession>A0AAN7UIV8</accession>
<feature type="compositionally biased region" description="Basic and acidic residues" evidence="1">
    <location>
        <begin position="170"/>
        <end position="188"/>
    </location>
</feature>
<feature type="compositionally biased region" description="Polar residues" evidence="1">
    <location>
        <begin position="22"/>
        <end position="36"/>
    </location>
</feature>
<feature type="region of interest" description="Disordered" evidence="1">
    <location>
        <begin position="22"/>
        <end position="46"/>
    </location>
</feature>
<feature type="region of interest" description="Disordered" evidence="1">
    <location>
        <begin position="158"/>
        <end position="188"/>
    </location>
</feature>
<protein>
    <submittedName>
        <fullName evidence="2">Uncharacterized protein</fullName>
    </submittedName>
</protein>
<dbReference type="AlphaFoldDB" id="A0AAN7UIV8"/>
<dbReference type="EMBL" id="JAWHQM010000016">
    <property type="protein sequence ID" value="KAK5630403.1"/>
    <property type="molecule type" value="Genomic_DNA"/>
</dbReference>
<feature type="compositionally biased region" description="Polar residues" evidence="1">
    <location>
        <begin position="89"/>
        <end position="108"/>
    </location>
</feature>
<evidence type="ECO:0000313" key="3">
    <source>
        <dbReference type="Proteomes" id="UP001305414"/>
    </source>
</evidence>
<dbReference type="Proteomes" id="UP001305414">
    <property type="component" value="Unassembled WGS sequence"/>
</dbReference>